<accession>I4EDZ3</accession>
<dbReference type="InterPro" id="IPR011042">
    <property type="entry name" value="6-blade_b-propeller_TolB-like"/>
</dbReference>
<dbReference type="SUPFAM" id="SSF82171">
    <property type="entry name" value="DPP6 N-terminal domain-like"/>
    <property type="match status" value="2"/>
</dbReference>
<evidence type="ECO:0000313" key="1">
    <source>
        <dbReference type="EMBL" id="CCF82905.1"/>
    </source>
</evidence>
<comment type="caution">
    <text evidence="1">The sequence shown here is derived from an EMBL/GenBank/DDBJ whole genome shotgun (WGS) entry which is preliminary data.</text>
</comment>
<dbReference type="AlphaFoldDB" id="I4EDZ3"/>
<dbReference type="Proteomes" id="UP000004221">
    <property type="component" value="Unassembled WGS sequence"/>
</dbReference>
<dbReference type="OrthoDB" id="144348at2"/>
<dbReference type="Gene3D" id="2.120.10.30">
    <property type="entry name" value="TolB, C-terminal domain"/>
    <property type="match status" value="1"/>
</dbReference>
<protein>
    <submittedName>
        <fullName evidence="1">Uncharacterized protein</fullName>
    </submittedName>
</protein>
<keyword evidence="2" id="KW-1185">Reference proteome</keyword>
<proteinExistence type="predicted"/>
<name>I4EDZ3_9BACT</name>
<dbReference type="PANTHER" id="PTHR36842:SF1">
    <property type="entry name" value="PROTEIN TOLB"/>
    <property type="match status" value="1"/>
</dbReference>
<gene>
    <name evidence="1" type="ORF">NITHO_1650024</name>
</gene>
<evidence type="ECO:0000313" key="2">
    <source>
        <dbReference type="Proteomes" id="UP000004221"/>
    </source>
</evidence>
<dbReference type="EMBL" id="CAGS01000074">
    <property type="protein sequence ID" value="CCF82905.1"/>
    <property type="molecule type" value="Genomic_DNA"/>
</dbReference>
<dbReference type="InterPro" id="IPR027618">
    <property type="entry name" value="Beta_prop_Msarc"/>
</dbReference>
<dbReference type="NCBIfam" id="TIGR04275">
    <property type="entry name" value="beta_prop_Msarc"/>
    <property type="match status" value="3"/>
</dbReference>
<sequence length="543" mass="60154">MGTPGHFRRRLRRVFATAILFAATLTLLLAPGTAAITANLPYHLEPAMTSSLGAGQQGLVADGKVAVWEDARDGDPDIYAYDLQDNREFRPAPKAGYRIQPAISGSTIIWISGKEPGKRTIEGVDLIRNTPVTVTSEPGEVSDPAISGNTVVWRERRDGQWAIAGKNLSSGQTFQASDNAAKNPAYPSISGSTVVWQDYRNGNWDPFQYDLKAHTVTPVTETPDDEMNPVIRENLVAFYRVRTNGGSPQLILYDLNTRTQKIITSDHTVAHPAIGNGIVAWEDWRSGLPDIYAYDIEHDEEFAVARSQQAFDPAVYQDGIAWINRSGPVKSRVQALAMVQRLPTDRQDPPAVPSPDRLYVPETQHFMSTGFKSYWQTHGGPALFGFPLTEEFYEKDPASDGDIIVQYFERVKLEYRGSLPDGQRISLGRLGAELTESRQFAPVAPFSSSGDRVYFAETQHSLAAGFKQFWDANGGVAIFGFPISEEFQENGKTVQYFERARFEFNPDGEDTQSKVILGLLGREALQQKGWLPAPPLDTTHLVE</sequence>
<organism evidence="1 2">
    <name type="scientific">Nitrolancea hollandica Lb</name>
    <dbReference type="NCBI Taxonomy" id="1129897"/>
    <lineage>
        <taxon>Bacteria</taxon>
        <taxon>Pseudomonadati</taxon>
        <taxon>Thermomicrobiota</taxon>
        <taxon>Thermomicrobia</taxon>
        <taxon>Sphaerobacterales</taxon>
        <taxon>Sphaerobacterineae</taxon>
        <taxon>Sphaerobacteraceae</taxon>
        <taxon>Nitrolancea</taxon>
    </lineage>
</organism>
<dbReference type="PANTHER" id="PTHR36842">
    <property type="entry name" value="PROTEIN TOLB HOMOLOG"/>
    <property type="match status" value="1"/>
</dbReference>
<reference evidence="1 2" key="1">
    <citation type="journal article" date="2012" name="ISME J.">
        <title>Nitrification expanded: discovery, physiology and genomics of a nitrite-oxidizing bacterium from the phylum Chloroflexi.</title>
        <authorList>
            <person name="Sorokin D.Y."/>
            <person name="Lucker S."/>
            <person name="Vejmelkova D."/>
            <person name="Kostrikina N.A."/>
            <person name="Kleerebezem R."/>
            <person name="Rijpstra W.I."/>
            <person name="Damste J.S."/>
            <person name="Le Paslier D."/>
            <person name="Muyzer G."/>
            <person name="Wagner M."/>
            <person name="van Loosdrecht M.C."/>
            <person name="Daims H."/>
        </authorList>
    </citation>
    <scope>NUCLEOTIDE SEQUENCE [LARGE SCALE GENOMIC DNA]</scope>
    <source>
        <strain evidence="2">none</strain>
    </source>
</reference>